<dbReference type="EMBL" id="KI912109">
    <property type="protein sequence ID" value="ETS86236.1"/>
    <property type="molecule type" value="Genomic_DNA"/>
</dbReference>
<dbReference type="Proteomes" id="UP000030651">
    <property type="component" value="Unassembled WGS sequence"/>
</dbReference>
<dbReference type="GeneID" id="19265077"/>
<dbReference type="HOGENOM" id="CLU_1855973_0_0_1"/>
<evidence type="ECO:0000313" key="1">
    <source>
        <dbReference type="EMBL" id="ETS86236.1"/>
    </source>
</evidence>
<dbReference type="InParanoid" id="W3XLW8"/>
<dbReference type="AlphaFoldDB" id="W3XLW8"/>
<accession>W3XLW8</accession>
<dbReference type="KEGG" id="pfy:PFICI_00064"/>
<sequence length="138" mass="14675">MVTCVLHHAVITYPFSVRNKVINLETQRARARIISVVPTLRTAPTPGGCEPIFGGLSIFGESFFNPSGEKRPYAHGWAFDTSGPFTATYLARGGGDGTGPVGHSDPIEDILAKPNEIVVRIALAAPNASSPLTQFIAQ</sequence>
<keyword evidence="2" id="KW-1185">Reference proteome</keyword>
<proteinExistence type="predicted"/>
<organism evidence="1 2">
    <name type="scientific">Pestalotiopsis fici (strain W106-1 / CGMCC3.15140)</name>
    <dbReference type="NCBI Taxonomy" id="1229662"/>
    <lineage>
        <taxon>Eukaryota</taxon>
        <taxon>Fungi</taxon>
        <taxon>Dikarya</taxon>
        <taxon>Ascomycota</taxon>
        <taxon>Pezizomycotina</taxon>
        <taxon>Sordariomycetes</taxon>
        <taxon>Xylariomycetidae</taxon>
        <taxon>Amphisphaeriales</taxon>
        <taxon>Sporocadaceae</taxon>
        <taxon>Pestalotiopsis</taxon>
    </lineage>
</organism>
<dbReference type="OrthoDB" id="5357734at2759"/>
<evidence type="ECO:0000313" key="2">
    <source>
        <dbReference type="Proteomes" id="UP000030651"/>
    </source>
</evidence>
<reference evidence="2" key="1">
    <citation type="journal article" date="2015" name="BMC Genomics">
        <title>Genomic and transcriptomic analysis of the endophytic fungus Pestalotiopsis fici reveals its lifestyle and high potential for synthesis of natural products.</title>
        <authorList>
            <person name="Wang X."/>
            <person name="Zhang X."/>
            <person name="Liu L."/>
            <person name="Xiang M."/>
            <person name="Wang W."/>
            <person name="Sun X."/>
            <person name="Che Y."/>
            <person name="Guo L."/>
            <person name="Liu G."/>
            <person name="Guo L."/>
            <person name="Wang C."/>
            <person name="Yin W.B."/>
            <person name="Stadler M."/>
            <person name="Zhang X."/>
            <person name="Liu X."/>
        </authorList>
    </citation>
    <scope>NUCLEOTIDE SEQUENCE [LARGE SCALE GENOMIC DNA]</scope>
    <source>
        <strain evidence="2">W106-1 / CGMCC3.15140</strain>
    </source>
</reference>
<protein>
    <submittedName>
        <fullName evidence="1">Uncharacterized protein</fullName>
    </submittedName>
</protein>
<gene>
    <name evidence="1" type="ORF">PFICI_00064</name>
</gene>
<name>W3XLW8_PESFW</name>
<dbReference type="RefSeq" id="XP_007826836.1">
    <property type="nucleotide sequence ID" value="XM_007828645.1"/>
</dbReference>